<feature type="compositionally biased region" description="Basic and acidic residues" evidence="2">
    <location>
        <begin position="399"/>
        <end position="425"/>
    </location>
</feature>
<dbReference type="EMBL" id="CACVKT020006658">
    <property type="protein sequence ID" value="CAC5403028.1"/>
    <property type="molecule type" value="Genomic_DNA"/>
</dbReference>
<protein>
    <submittedName>
        <fullName evidence="4">TBC1 domain family member 25,TBC1 domain family member 16</fullName>
    </submittedName>
</protein>
<dbReference type="Gene3D" id="1.10.472.80">
    <property type="entry name" value="Ypt/Rab-GAP domain of gyp1p, domain 3"/>
    <property type="match status" value="1"/>
</dbReference>
<dbReference type="FunFam" id="1.10.472.80:FF:000020">
    <property type="entry name" value="TBC1 domain family, member 16"/>
    <property type="match status" value="1"/>
</dbReference>
<evidence type="ECO:0000256" key="1">
    <source>
        <dbReference type="ARBA" id="ARBA00022468"/>
    </source>
</evidence>
<gene>
    <name evidence="4" type="ORF">MCOR_36944</name>
</gene>
<dbReference type="Gene3D" id="1.10.8.270">
    <property type="entry name" value="putative rabgap domain of human tbc1 domain family member 14 like domains"/>
    <property type="match status" value="1"/>
</dbReference>
<evidence type="ECO:0000256" key="2">
    <source>
        <dbReference type="SAM" id="MobiDB-lite"/>
    </source>
</evidence>
<dbReference type="InterPro" id="IPR035969">
    <property type="entry name" value="Rab-GAP_TBC_sf"/>
</dbReference>
<dbReference type="Pfam" id="PF00566">
    <property type="entry name" value="RabGAP-TBC"/>
    <property type="match status" value="1"/>
</dbReference>
<feature type="compositionally biased region" description="Low complexity" evidence="2">
    <location>
        <begin position="112"/>
        <end position="128"/>
    </location>
</feature>
<dbReference type="FunFam" id="1.10.8.270:FF:000017">
    <property type="entry name" value="TBC1 domain family member 16"/>
    <property type="match status" value="1"/>
</dbReference>
<sequence length="964" mass="109413">MAFSTIFKKATNLLGIGGSDLKPPPLDGEIIYCKNNVCVHPPAPLTMDSEHHPGYLNIRSQMDKSKGPTLILTWIPNSSLKKNPRSIENSPNKTDDTAIKPSPRRQPRPEFSKVTTPSPVSSPRGSSVSSDVYEYYLDRGPVRSKKKHSLDNSSVNSEVSVGSRDEFASSGESWSQFDESGRKLSLSSKSQTDSGLGPDHEEIVQNNEKNFKGEYVRMNKIGVNVNNLQTSKGNNCSSVKKTEVEELSSPDTSDSLTAEEQLAAMLNRNKLHAKVKENKIRHKSVSIEMEGDNIVIVTEELEKDTLEDHNKYSEEHNINKNESKFDTTSSSSMSQSTDGEGISLSSDSTHPSPSGAHYNQMLNELKENVHKNVTENGHCDHLTESSDLKSNGINYINEKIPHERSKVPTDLNYRRKSDEDAKETSETTPDISVTRYRTMSESTSSTTTSGPDSKPPSLSSSPENYPSLDPNFIESPSSCDSSVYSHNLSFPNNSVTYSRSKGLRKHGKDQVCGVFSVDLGQMRSLRLFYSDPECTKGQVVIASRESQYKILHFHTGGLDKLAEIFKDWNLFAQDQSKESRPYKQFLIVRPQLTDDQCHPEEGVYSMVDDEMWKRHMIVDGQIEEDYQLRKHIFFGGLEPSLRHEAWPFLLHYYPYDSTFDEREQIRNDRYIEYQNIRKQRESMNDEEQEQFWRRIQSTVEKDVIRTDRSHSYFKGEDNPNIEVLQSILLNYAVANPTLGYTQGMSDLLAPVLAEIQNEADAYWCFVGLMQRTLFVSSPKDNDMDKQLNYLKELLRLMQSDFYYHLNRLGEDAMELLFCHRWILLCFKREFPEVDALRIWEACWSHYQTDYFHLFICVAIVSIYGDDVIDQGLPSDEILLHFSSLAMHMNGDLVLRKARGLLHDFRQIPKIPCTLHGLCSLCGPGMWDSGHVPIVECAGNHVDGICPYHSNPTSPTHALHSMPGL</sequence>
<name>A0A6J8D2S8_MYTCO</name>
<dbReference type="GO" id="GO:0005096">
    <property type="term" value="F:GTPase activator activity"/>
    <property type="evidence" value="ECO:0007669"/>
    <property type="project" value="UniProtKB-KW"/>
</dbReference>
<feature type="compositionally biased region" description="Low complexity" evidence="2">
    <location>
        <begin position="439"/>
        <end position="462"/>
    </location>
</feature>
<feature type="compositionally biased region" description="Low complexity" evidence="2">
    <location>
        <begin position="151"/>
        <end position="162"/>
    </location>
</feature>
<dbReference type="PANTHER" id="PTHR22957">
    <property type="entry name" value="TBC1 DOMAIN FAMILY MEMBER GTPASE-ACTIVATING PROTEIN"/>
    <property type="match status" value="1"/>
</dbReference>
<evidence type="ECO:0000313" key="4">
    <source>
        <dbReference type="EMBL" id="CAC5403028.1"/>
    </source>
</evidence>
<keyword evidence="5" id="KW-1185">Reference proteome</keyword>
<dbReference type="OrthoDB" id="10264062at2759"/>
<feature type="region of interest" description="Disordered" evidence="2">
    <location>
        <begin position="396"/>
        <end position="472"/>
    </location>
</feature>
<feature type="compositionally biased region" description="Basic and acidic residues" evidence="2">
    <location>
        <begin position="307"/>
        <end position="325"/>
    </location>
</feature>
<feature type="region of interest" description="Disordered" evidence="2">
    <location>
        <begin position="307"/>
        <end position="358"/>
    </location>
</feature>
<organism evidence="4 5">
    <name type="scientific">Mytilus coruscus</name>
    <name type="common">Sea mussel</name>
    <dbReference type="NCBI Taxonomy" id="42192"/>
    <lineage>
        <taxon>Eukaryota</taxon>
        <taxon>Metazoa</taxon>
        <taxon>Spiralia</taxon>
        <taxon>Lophotrochozoa</taxon>
        <taxon>Mollusca</taxon>
        <taxon>Bivalvia</taxon>
        <taxon>Autobranchia</taxon>
        <taxon>Pteriomorphia</taxon>
        <taxon>Mytilida</taxon>
        <taxon>Mytiloidea</taxon>
        <taxon>Mytilidae</taxon>
        <taxon>Mytilinae</taxon>
        <taxon>Mytilus</taxon>
    </lineage>
</organism>
<feature type="region of interest" description="Disordered" evidence="2">
    <location>
        <begin position="143"/>
        <end position="201"/>
    </location>
</feature>
<feature type="region of interest" description="Disordered" evidence="2">
    <location>
        <begin position="81"/>
        <end position="128"/>
    </location>
</feature>
<dbReference type="SMART" id="SM00164">
    <property type="entry name" value="TBC"/>
    <property type="match status" value="1"/>
</dbReference>
<dbReference type="PANTHER" id="PTHR22957:SF547">
    <property type="entry name" value="TBC1 DOMAIN FAMILY MEMBER 16"/>
    <property type="match status" value="1"/>
</dbReference>
<reference evidence="4 5" key="1">
    <citation type="submission" date="2020-06" db="EMBL/GenBank/DDBJ databases">
        <authorList>
            <person name="Li R."/>
            <person name="Bekaert M."/>
        </authorList>
    </citation>
    <scope>NUCLEOTIDE SEQUENCE [LARGE SCALE GENOMIC DNA]</scope>
    <source>
        <strain evidence="5">wild</strain>
    </source>
</reference>
<dbReference type="Proteomes" id="UP000507470">
    <property type="component" value="Unassembled WGS sequence"/>
</dbReference>
<feature type="compositionally biased region" description="Low complexity" evidence="2">
    <location>
        <begin position="327"/>
        <end position="354"/>
    </location>
</feature>
<evidence type="ECO:0000259" key="3">
    <source>
        <dbReference type="PROSITE" id="PS50086"/>
    </source>
</evidence>
<dbReference type="InterPro" id="IPR000195">
    <property type="entry name" value="Rab-GAP-TBC_dom"/>
</dbReference>
<dbReference type="Gene3D" id="2.30.29.230">
    <property type="match status" value="1"/>
</dbReference>
<accession>A0A6J8D2S8</accession>
<proteinExistence type="predicted"/>
<dbReference type="PROSITE" id="PS50086">
    <property type="entry name" value="TBC_RABGAP"/>
    <property type="match status" value="1"/>
</dbReference>
<feature type="domain" description="Rab-GAP TBC" evidence="3">
    <location>
        <begin position="636"/>
        <end position="846"/>
    </location>
</feature>
<dbReference type="SUPFAM" id="SSF47923">
    <property type="entry name" value="Ypt/Rab-GAP domain of gyp1p"/>
    <property type="match status" value="2"/>
</dbReference>
<dbReference type="GO" id="GO:0005769">
    <property type="term" value="C:early endosome"/>
    <property type="evidence" value="ECO:0007669"/>
    <property type="project" value="TreeGrafter"/>
</dbReference>
<evidence type="ECO:0000313" key="5">
    <source>
        <dbReference type="Proteomes" id="UP000507470"/>
    </source>
</evidence>
<keyword evidence="1" id="KW-0343">GTPase activation</keyword>
<feature type="compositionally biased region" description="Polar residues" evidence="2">
    <location>
        <begin position="185"/>
        <end position="194"/>
    </location>
</feature>
<feature type="compositionally biased region" description="Polar residues" evidence="2">
    <location>
        <begin position="81"/>
        <end position="92"/>
    </location>
</feature>
<feature type="compositionally biased region" description="Polar residues" evidence="2">
    <location>
        <begin position="426"/>
        <end position="437"/>
    </location>
</feature>
<dbReference type="AlphaFoldDB" id="A0A6J8D2S8"/>